<proteinExistence type="predicted"/>
<accession>A0ABM9LK32</accession>
<keyword evidence="4" id="KW-1185">Reference proteome</keyword>
<feature type="signal peptide" evidence="1">
    <location>
        <begin position="1"/>
        <end position="35"/>
    </location>
</feature>
<dbReference type="InterPro" id="IPR006311">
    <property type="entry name" value="TAT_signal"/>
</dbReference>
<evidence type="ECO:0000313" key="4">
    <source>
        <dbReference type="Proteomes" id="UP001190465"/>
    </source>
</evidence>
<reference evidence="3 4" key="1">
    <citation type="submission" date="2023-08" db="EMBL/GenBank/DDBJ databases">
        <authorList>
            <person name="Folkvardsen B D."/>
            <person name="Norman A."/>
        </authorList>
    </citation>
    <scope>NUCLEOTIDE SEQUENCE [LARGE SCALE GENOMIC DNA]</scope>
    <source>
        <strain evidence="3 4">Mu0053</strain>
    </source>
</reference>
<dbReference type="Proteomes" id="UP001190465">
    <property type="component" value="Chromosome"/>
</dbReference>
<name>A0ABM9LK32_9MYCO</name>
<feature type="domain" description="Haemophore haem-binding" evidence="2">
    <location>
        <begin position="37"/>
        <end position="113"/>
    </location>
</feature>
<dbReference type="PROSITE" id="PS51318">
    <property type="entry name" value="TAT"/>
    <property type="match status" value="1"/>
</dbReference>
<dbReference type="EMBL" id="OY726397">
    <property type="protein sequence ID" value="CAJ1500259.1"/>
    <property type="molecule type" value="Genomic_DNA"/>
</dbReference>
<dbReference type="Gene3D" id="1.20.20.20">
    <property type="entry name" value="Haemophore, haem-binding domain"/>
    <property type="match status" value="1"/>
</dbReference>
<evidence type="ECO:0000313" key="3">
    <source>
        <dbReference type="EMBL" id="CAJ1500259.1"/>
    </source>
</evidence>
<dbReference type="Pfam" id="PF16525">
    <property type="entry name" value="MHB"/>
    <property type="match status" value="1"/>
</dbReference>
<feature type="chain" id="PRO_5046255587" evidence="1">
    <location>
        <begin position="36"/>
        <end position="131"/>
    </location>
</feature>
<dbReference type="RefSeq" id="WP_308481846.1">
    <property type="nucleotide sequence ID" value="NZ_OY726397.1"/>
</dbReference>
<dbReference type="InterPro" id="IPR032407">
    <property type="entry name" value="MHB"/>
</dbReference>
<evidence type="ECO:0000256" key="1">
    <source>
        <dbReference type="SAM" id="SignalP"/>
    </source>
</evidence>
<dbReference type="InterPro" id="IPR038378">
    <property type="entry name" value="MHB_sf"/>
</dbReference>
<sequence>MKSNPGISRRIAGVSVGALLGGAVAATIAIPAASAAPDCSPGGVANTVNTVQTSALSYLDGHPGANQALMSARGKAPAQAAADVRAYFTANPAEYYELRGILAPIGETQSQCNVSALPPTLSAAYDQFMAG</sequence>
<keyword evidence="1" id="KW-0732">Signal</keyword>
<organism evidence="3 4">
    <name type="scientific">[Mycobacterium] burgundiense</name>
    <dbReference type="NCBI Taxonomy" id="3064286"/>
    <lineage>
        <taxon>Bacteria</taxon>
        <taxon>Bacillati</taxon>
        <taxon>Actinomycetota</taxon>
        <taxon>Actinomycetes</taxon>
        <taxon>Mycobacteriales</taxon>
        <taxon>Mycobacteriaceae</taxon>
        <taxon>Mycolicibacterium</taxon>
    </lineage>
</organism>
<dbReference type="NCBIfam" id="TIGR04529">
    <property type="entry name" value="MTB_hemophore"/>
    <property type="match status" value="1"/>
</dbReference>
<evidence type="ECO:0000259" key="2">
    <source>
        <dbReference type="Pfam" id="PF16525"/>
    </source>
</evidence>
<gene>
    <name evidence="3" type="ORF">MU0053_001626</name>
</gene>
<protein>
    <submittedName>
        <fullName evidence="3">Heme-binding protein</fullName>
    </submittedName>
</protein>